<keyword evidence="7 18" id="KW-0067">ATP-binding</keyword>
<evidence type="ECO:0000256" key="3">
    <source>
        <dbReference type="ARBA" id="ARBA00022448"/>
    </source>
</evidence>
<evidence type="ECO:0000256" key="5">
    <source>
        <dbReference type="ARBA" id="ARBA00022692"/>
    </source>
</evidence>
<feature type="transmembrane region" description="Helical" evidence="18">
    <location>
        <begin position="557"/>
        <end position="581"/>
    </location>
</feature>
<comment type="caution">
    <text evidence="22">The sequence shown here is derived from an EMBL/GenBank/DDBJ whole genome shotgun (WGS) entry which is preliminary data.</text>
</comment>
<keyword evidence="6 18" id="KW-0547">Nucleotide-binding</keyword>
<dbReference type="AlphaFoldDB" id="A0ABD3RUB1"/>
<evidence type="ECO:0000256" key="2">
    <source>
        <dbReference type="ARBA" id="ARBA00006642"/>
    </source>
</evidence>
<evidence type="ECO:0000256" key="14">
    <source>
        <dbReference type="ARBA" id="ARBA00023154"/>
    </source>
</evidence>
<evidence type="ECO:0000256" key="4">
    <source>
        <dbReference type="ARBA" id="ARBA00022605"/>
    </source>
</evidence>
<dbReference type="SUPFAM" id="SSF51735">
    <property type="entry name" value="NAD(P)-binding Rossmann-fold domains"/>
    <property type="match status" value="1"/>
</dbReference>
<evidence type="ECO:0000259" key="20">
    <source>
        <dbReference type="Pfam" id="PF01113"/>
    </source>
</evidence>
<dbReference type="SUPFAM" id="SSF103473">
    <property type="entry name" value="MFS general substrate transporter"/>
    <property type="match status" value="1"/>
</dbReference>
<evidence type="ECO:0000256" key="6">
    <source>
        <dbReference type="ARBA" id="ARBA00022741"/>
    </source>
</evidence>
<evidence type="ECO:0000256" key="8">
    <source>
        <dbReference type="ARBA" id="ARBA00022857"/>
    </source>
</evidence>
<evidence type="ECO:0000256" key="1">
    <source>
        <dbReference type="ARBA" id="ARBA00004141"/>
    </source>
</evidence>
<feature type="compositionally biased region" description="Polar residues" evidence="19">
    <location>
        <begin position="618"/>
        <end position="630"/>
    </location>
</feature>
<feature type="transmembrane region" description="Helical" evidence="18">
    <location>
        <begin position="496"/>
        <end position="512"/>
    </location>
</feature>
<keyword evidence="12" id="KW-0520">NAD</keyword>
<dbReference type="InterPro" id="IPR000846">
    <property type="entry name" value="DapB_N"/>
</dbReference>
<evidence type="ECO:0000313" key="23">
    <source>
        <dbReference type="Proteomes" id="UP001530377"/>
    </source>
</evidence>
<dbReference type="InterPro" id="IPR036259">
    <property type="entry name" value="MFS_trans_sf"/>
</dbReference>
<keyword evidence="10 18" id="KW-1133">Transmembrane helix</keyword>
<feature type="compositionally biased region" description="Basic and acidic residues" evidence="19">
    <location>
        <begin position="590"/>
        <end position="602"/>
    </location>
</feature>
<evidence type="ECO:0000256" key="17">
    <source>
        <dbReference type="ARBA" id="ARBA00049396"/>
    </source>
</evidence>
<dbReference type="InterPro" id="IPR036291">
    <property type="entry name" value="NAD(P)-bd_dom_sf"/>
</dbReference>
<reference evidence="22 23" key="1">
    <citation type="submission" date="2024-10" db="EMBL/GenBank/DDBJ databases">
        <title>Updated reference genomes for cyclostephanoid diatoms.</title>
        <authorList>
            <person name="Roberts W.R."/>
            <person name="Alverson A.J."/>
        </authorList>
    </citation>
    <scope>NUCLEOTIDE SEQUENCE [LARGE SCALE GENOMIC DNA]</scope>
    <source>
        <strain evidence="22 23">AJA228-03</strain>
    </source>
</reference>
<dbReference type="Pfam" id="PF03219">
    <property type="entry name" value="TLC"/>
    <property type="match status" value="1"/>
</dbReference>
<dbReference type="InterPro" id="IPR023940">
    <property type="entry name" value="DHDPR_bac"/>
</dbReference>
<dbReference type="PANTHER" id="PTHR20836:SF0">
    <property type="entry name" value="4-HYDROXY-TETRAHYDRODIPICOLINATE REDUCTASE 1, CHLOROPLASTIC-RELATED"/>
    <property type="match status" value="1"/>
</dbReference>
<keyword evidence="23" id="KW-1185">Reference proteome</keyword>
<evidence type="ECO:0000256" key="18">
    <source>
        <dbReference type="RuleBase" id="RU363121"/>
    </source>
</evidence>
<evidence type="ECO:0000256" key="15">
    <source>
        <dbReference type="ARBA" id="ARBA00037922"/>
    </source>
</evidence>
<dbReference type="GO" id="GO:0019877">
    <property type="term" value="P:diaminopimelate biosynthetic process"/>
    <property type="evidence" value="ECO:0007669"/>
    <property type="project" value="UniProtKB-KW"/>
</dbReference>
<dbReference type="InterPro" id="IPR022663">
    <property type="entry name" value="DapB_C"/>
</dbReference>
<feature type="region of interest" description="Disordered" evidence="19">
    <location>
        <begin position="588"/>
        <end position="637"/>
    </location>
</feature>
<comment type="catalytic activity">
    <reaction evidence="17">
        <text>(S)-2,3,4,5-tetrahydrodipicolinate + NAD(+) + H2O = (2S,4S)-4-hydroxy-2,3,4,5-tetrahydrodipicolinate + NADH + H(+)</text>
        <dbReference type="Rhea" id="RHEA:35323"/>
        <dbReference type="ChEBI" id="CHEBI:15377"/>
        <dbReference type="ChEBI" id="CHEBI:15378"/>
        <dbReference type="ChEBI" id="CHEBI:16845"/>
        <dbReference type="ChEBI" id="CHEBI:57540"/>
        <dbReference type="ChEBI" id="CHEBI:57945"/>
        <dbReference type="ChEBI" id="CHEBI:67139"/>
        <dbReference type="EC" id="1.17.1.8"/>
    </reaction>
</comment>
<evidence type="ECO:0000256" key="10">
    <source>
        <dbReference type="ARBA" id="ARBA00022989"/>
    </source>
</evidence>
<evidence type="ECO:0000256" key="7">
    <source>
        <dbReference type="ARBA" id="ARBA00022840"/>
    </source>
</evidence>
<accession>A0ABD3RUB1</accession>
<proteinExistence type="inferred from homology"/>
<feature type="transmembrane region" description="Helical" evidence="18">
    <location>
        <begin position="709"/>
        <end position="729"/>
    </location>
</feature>
<keyword evidence="5 18" id="KW-0812">Transmembrane</keyword>
<feature type="domain" description="Dihydrodipicolinate reductase N-terminal" evidence="20">
    <location>
        <begin position="30"/>
        <end position="114"/>
    </location>
</feature>
<keyword evidence="11" id="KW-0560">Oxidoreductase</keyword>
<evidence type="ECO:0000256" key="16">
    <source>
        <dbReference type="ARBA" id="ARBA00049080"/>
    </source>
</evidence>
<dbReference type="GO" id="GO:0009085">
    <property type="term" value="P:lysine biosynthetic process"/>
    <property type="evidence" value="ECO:0007669"/>
    <property type="project" value="UniProtKB-KW"/>
</dbReference>
<dbReference type="GO" id="GO:0008839">
    <property type="term" value="F:4-hydroxy-tetrahydrodipicolinate reductase"/>
    <property type="evidence" value="ECO:0007669"/>
    <property type="project" value="UniProtKB-EC"/>
</dbReference>
<evidence type="ECO:0000259" key="21">
    <source>
        <dbReference type="Pfam" id="PF05173"/>
    </source>
</evidence>
<dbReference type="Gene3D" id="3.40.50.720">
    <property type="entry name" value="NAD(P)-binding Rossmann-like Domain"/>
    <property type="match status" value="1"/>
</dbReference>
<keyword evidence="13 18" id="KW-0472">Membrane</keyword>
<comment type="pathway">
    <text evidence="15">Amino-acid biosynthesis; L-lysine biosynthesis via DAP pathway; (S)-tetrahydrodipicolinate from L-aspartate: step 4/4.</text>
</comment>
<feature type="transmembrane region" description="Helical" evidence="18">
    <location>
        <begin position="411"/>
        <end position="433"/>
    </location>
</feature>
<gene>
    <name evidence="22" type="ORF">ACHAXA_006574</name>
</gene>
<protein>
    <recommendedName>
        <fullName evidence="18">ADP,ATP carrier protein</fullName>
    </recommendedName>
</protein>
<dbReference type="EMBL" id="JALLPB020000187">
    <property type="protein sequence ID" value="KAL3815681.1"/>
    <property type="molecule type" value="Genomic_DNA"/>
</dbReference>
<feature type="domain" description="Dihydrodipicolinate reductase C-terminal" evidence="21">
    <location>
        <begin position="120"/>
        <end position="262"/>
    </location>
</feature>
<comment type="subcellular location">
    <subcellularLocation>
        <location evidence="1 18">Membrane</location>
        <topology evidence="1 18">Multi-pass membrane protein</topology>
    </subcellularLocation>
</comment>
<comment type="similarity">
    <text evidence="2">Belongs to the DapB family.</text>
</comment>
<name>A0ABD3RUB1_9STRA</name>
<dbReference type="Pfam" id="PF05173">
    <property type="entry name" value="DapB_C"/>
    <property type="match status" value="1"/>
</dbReference>
<sequence>MKLAPVAMTGPNVESTVVVVHDDVTGRSSSVRLVPATDDGKIEIYASLAGMRASFGTENLLVIDYTHPNAVNDNAIFYAENHLPFVMGTTGGDRARLMDDVSSRKAFAVIAPNMGKQIVAMQAGLEYAASKFPGSFAGYGLEVTESHQSTKADTSGTARAVISSLLKLTDDDFDVAEGGGDINMLRDDESSLAFGVSREALGGHAFHTYRLTSSDGSVVFELKHNVEGRTVYAEGTADAVKFLANMVSTGMEGRVFSMIDVLEAGALDKYTNPVGDMTATTRRAATASSGAGLSSASKFDDDVNISPRITTNTVAGCDGKSTLTPLRSRRPIGISPPIISNQNDPRRGGGPLFSLVPSSPRFVSVSYMSLSLAIHLAGYELSRAAVMALFTSDGLGFGHGQGAGEGGGGGLSALPLAVGCVSPFSICLLWFYGNTLERGGPASALRAHTLICAACQIASGCALRVLDERLLRSSPNDDDRFAVHDVADAQFRSRSLLFLLFVFQNAYVQLLYNQHWAFIGSVLTPEEGARAFAPIAGLGSIGSTLAAGLVSSLVRRLGLIGLLHLAGASFVLSALLADIAFGTARGGGFEPRREDGSDDRKYGSVGPPGDISMGGRVNNANAPTSPSSMKSKGRSASRAPAQSCVQCREGGNIFHQARVLFRRVPVLGALFLEVVLSQCLSSLVNFIYLYKLKSMIADDDMRAGWSGTYYAWINGVSGILQFFVIPLLLKHFEAHRIWLFMPTLMLFCTSYTFVTFRSSGLFGASASFFAIKTMEYSLRGAANEMLYVSLDYESRYLGKKVISLIAGKFGKSAMAVALSLLMVVYGEEEDIMRYLVAISILVAASWLLTSMSLHSLIEASRK</sequence>
<keyword evidence="9" id="KW-0220">Diaminopimelate biosynthesis</keyword>
<feature type="transmembrane region" description="Helical" evidence="18">
    <location>
        <begin position="532"/>
        <end position="550"/>
    </location>
</feature>
<feature type="transmembrane region" description="Helical" evidence="18">
    <location>
        <begin position="666"/>
        <end position="688"/>
    </location>
</feature>
<comment type="similarity">
    <text evidence="18">Belongs to the ADP/ATP translocase tlc family.</text>
</comment>
<feature type="transmembrane region" description="Helical" evidence="18">
    <location>
        <begin position="831"/>
        <end position="853"/>
    </location>
</feature>
<organism evidence="22 23">
    <name type="scientific">Cyclostephanos tholiformis</name>
    <dbReference type="NCBI Taxonomy" id="382380"/>
    <lineage>
        <taxon>Eukaryota</taxon>
        <taxon>Sar</taxon>
        <taxon>Stramenopiles</taxon>
        <taxon>Ochrophyta</taxon>
        <taxon>Bacillariophyta</taxon>
        <taxon>Coscinodiscophyceae</taxon>
        <taxon>Thalassiosirophycidae</taxon>
        <taxon>Stephanodiscales</taxon>
        <taxon>Stephanodiscaceae</taxon>
        <taxon>Cyclostephanos</taxon>
    </lineage>
</organism>
<dbReference type="Pfam" id="PF01113">
    <property type="entry name" value="DapB_N"/>
    <property type="match status" value="1"/>
</dbReference>
<keyword evidence="14" id="KW-0457">Lysine biosynthesis</keyword>
<evidence type="ECO:0000256" key="13">
    <source>
        <dbReference type="ARBA" id="ARBA00023136"/>
    </source>
</evidence>
<dbReference type="Proteomes" id="UP001530377">
    <property type="component" value="Unassembled WGS sequence"/>
</dbReference>
<keyword evidence="4" id="KW-0028">Amino-acid biosynthesis</keyword>
<evidence type="ECO:0000256" key="9">
    <source>
        <dbReference type="ARBA" id="ARBA00022915"/>
    </source>
</evidence>
<dbReference type="GO" id="GO:0005524">
    <property type="term" value="F:ATP binding"/>
    <property type="evidence" value="ECO:0007669"/>
    <property type="project" value="UniProtKB-KW"/>
</dbReference>
<evidence type="ECO:0000313" key="22">
    <source>
        <dbReference type="EMBL" id="KAL3815681.1"/>
    </source>
</evidence>
<keyword evidence="3 18" id="KW-0813">Transport</keyword>
<evidence type="ECO:0000256" key="11">
    <source>
        <dbReference type="ARBA" id="ARBA00023002"/>
    </source>
</evidence>
<dbReference type="InterPro" id="IPR004667">
    <property type="entry name" value="ADP_ATP_car_bac_type"/>
</dbReference>
<dbReference type="GO" id="GO:0016020">
    <property type="term" value="C:membrane"/>
    <property type="evidence" value="ECO:0007669"/>
    <property type="project" value="UniProtKB-SubCell"/>
</dbReference>
<feature type="transmembrane region" description="Helical" evidence="18">
    <location>
        <begin position="801"/>
        <end position="825"/>
    </location>
</feature>
<comment type="catalytic activity">
    <reaction evidence="16">
        <text>(S)-2,3,4,5-tetrahydrodipicolinate + NADP(+) + H2O = (2S,4S)-4-hydroxy-2,3,4,5-tetrahydrodipicolinate + NADPH + H(+)</text>
        <dbReference type="Rhea" id="RHEA:35331"/>
        <dbReference type="ChEBI" id="CHEBI:15377"/>
        <dbReference type="ChEBI" id="CHEBI:15378"/>
        <dbReference type="ChEBI" id="CHEBI:16845"/>
        <dbReference type="ChEBI" id="CHEBI:57783"/>
        <dbReference type="ChEBI" id="CHEBI:58349"/>
        <dbReference type="ChEBI" id="CHEBI:67139"/>
        <dbReference type="EC" id="1.17.1.8"/>
    </reaction>
</comment>
<evidence type="ECO:0000256" key="12">
    <source>
        <dbReference type="ARBA" id="ARBA00023027"/>
    </source>
</evidence>
<keyword evidence="8" id="KW-0521">NADP</keyword>
<dbReference type="PANTHER" id="PTHR20836">
    <property type="entry name" value="DIHYDRODIPICOLINATE REDUCTASE"/>
    <property type="match status" value="1"/>
</dbReference>
<evidence type="ECO:0000256" key="19">
    <source>
        <dbReference type="SAM" id="MobiDB-lite"/>
    </source>
</evidence>
<dbReference type="Gene3D" id="3.30.360.10">
    <property type="entry name" value="Dihydrodipicolinate Reductase, domain 2"/>
    <property type="match status" value="1"/>
</dbReference>